<dbReference type="Gene3D" id="3.30.420.10">
    <property type="entry name" value="Ribonuclease H-like superfamily/Ribonuclease H"/>
    <property type="match status" value="1"/>
</dbReference>
<feature type="compositionally biased region" description="Basic and acidic residues" evidence="1">
    <location>
        <begin position="239"/>
        <end position="250"/>
    </location>
</feature>
<organism evidence="2 3">
    <name type="scientific">Periplaneta americana</name>
    <name type="common">American cockroach</name>
    <name type="synonym">Blatta americana</name>
    <dbReference type="NCBI Taxonomy" id="6978"/>
    <lineage>
        <taxon>Eukaryota</taxon>
        <taxon>Metazoa</taxon>
        <taxon>Ecdysozoa</taxon>
        <taxon>Arthropoda</taxon>
        <taxon>Hexapoda</taxon>
        <taxon>Insecta</taxon>
        <taxon>Pterygota</taxon>
        <taxon>Neoptera</taxon>
        <taxon>Polyneoptera</taxon>
        <taxon>Dictyoptera</taxon>
        <taxon>Blattodea</taxon>
        <taxon>Blattoidea</taxon>
        <taxon>Blattidae</taxon>
        <taxon>Blattinae</taxon>
        <taxon>Periplaneta</taxon>
    </lineage>
</organism>
<evidence type="ECO:0000313" key="2">
    <source>
        <dbReference type="EMBL" id="KAJ4425404.1"/>
    </source>
</evidence>
<feature type="compositionally biased region" description="Polar residues" evidence="1">
    <location>
        <begin position="268"/>
        <end position="290"/>
    </location>
</feature>
<comment type="caution">
    <text evidence="2">The sequence shown here is derived from an EMBL/GenBank/DDBJ whole genome shotgun (WGS) entry which is preliminary data.</text>
</comment>
<protein>
    <recommendedName>
        <fullName evidence="4">Integrase catalytic domain-containing protein</fullName>
    </recommendedName>
</protein>
<sequence>MGIRFGLVDKASARRAENPGSNPGAGENFSLFHSSFISLDGAYDLQNLTTKQLRYHPQSNGICERMHKLLVDMLSHYVNKDERNWDKFVPYAIMAYPATPNTVTKYSPYYLVYGRDMKLPIEDCFVVNPRRNPDQSYELHIQELENCIHVASQVVIQESKGYDKSKEYYNRRAKPREFQIGDLVYLYDPIATRGKNTKFAYHWQGPFEVIKKLSQLVYSVKIYGESCINLHVNRLKEYKTRHTSSDDESQKLPQPESTVPQPVETENELTQGKPKTSNAGERNRATANPRNTKRYEDDYWEPPSNHVARRSAEVHENGMIAVIASTLAGNPGTSVADLELNKGAIFLKDRDILLTGDKWTFVININLEVYSNLVKQLTTILSEAREKITKIAFGRLTVLWNELDRVEDLMDRLADDLKDILLLLPEAQPDFQAHIKHMMHDDGQNRTRRGAVNALTIAYFVNKGLQPLYSGNIDDSKVLLFFWLIFILIHDRVVMDVIKSEPKFDPLAVQPCDDTIKEEENPSPDEGNLLDLHVTRIKEECVDDSYEDHNSEIKFDEIILPNNFPIVKCEAEEDLGDLNTVKDERKLEVSAEENEILPDSRVIPGETAHWER</sequence>
<keyword evidence="3" id="KW-1185">Reference proteome</keyword>
<name>A0ABQ8RUQ8_PERAM</name>
<feature type="compositionally biased region" description="Polar residues" evidence="1">
    <location>
        <begin position="251"/>
        <end position="260"/>
    </location>
</feature>
<dbReference type="PANTHER" id="PTHR37984:SF15">
    <property type="entry name" value="INTEGRASE CATALYTIC DOMAIN-CONTAINING PROTEIN"/>
    <property type="match status" value="1"/>
</dbReference>
<accession>A0ABQ8RUQ8</accession>
<dbReference type="SUPFAM" id="SSF53098">
    <property type="entry name" value="Ribonuclease H-like"/>
    <property type="match status" value="1"/>
</dbReference>
<dbReference type="EMBL" id="JAJSOF020000043">
    <property type="protein sequence ID" value="KAJ4425404.1"/>
    <property type="molecule type" value="Genomic_DNA"/>
</dbReference>
<evidence type="ECO:0008006" key="4">
    <source>
        <dbReference type="Google" id="ProtNLM"/>
    </source>
</evidence>
<reference evidence="2 3" key="1">
    <citation type="journal article" date="2022" name="Allergy">
        <title>Genome assembly and annotation of Periplaneta americana reveal a comprehensive cockroach allergen profile.</title>
        <authorList>
            <person name="Wang L."/>
            <person name="Xiong Q."/>
            <person name="Saelim N."/>
            <person name="Wang L."/>
            <person name="Nong W."/>
            <person name="Wan A.T."/>
            <person name="Shi M."/>
            <person name="Liu X."/>
            <person name="Cao Q."/>
            <person name="Hui J.H.L."/>
            <person name="Sookrung N."/>
            <person name="Leung T.F."/>
            <person name="Tungtrongchitr A."/>
            <person name="Tsui S.K.W."/>
        </authorList>
    </citation>
    <scope>NUCLEOTIDE SEQUENCE [LARGE SCALE GENOMIC DNA]</scope>
    <source>
        <strain evidence="2">PWHHKU_190912</strain>
    </source>
</reference>
<evidence type="ECO:0000256" key="1">
    <source>
        <dbReference type="SAM" id="MobiDB-lite"/>
    </source>
</evidence>
<proteinExistence type="predicted"/>
<gene>
    <name evidence="2" type="ORF">ANN_28019</name>
</gene>
<dbReference type="InterPro" id="IPR050951">
    <property type="entry name" value="Retrovirus_Pol_polyprotein"/>
</dbReference>
<dbReference type="Proteomes" id="UP001148838">
    <property type="component" value="Unassembled WGS sequence"/>
</dbReference>
<evidence type="ECO:0000313" key="3">
    <source>
        <dbReference type="Proteomes" id="UP001148838"/>
    </source>
</evidence>
<feature type="region of interest" description="Disordered" evidence="1">
    <location>
        <begin position="239"/>
        <end position="303"/>
    </location>
</feature>
<dbReference type="InterPro" id="IPR012337">
    <property type="entry name" value="RNaseH-like_sf"/>
</dbReference>
<dbReference type="InterPro" id="IPR036397">
    <property type="entry name" value="RNaseH_sf"/>
</dbReference>
<dbReference type="PANTHER" id="PTHR37984">
    <property type="entry name" value="PROTEIN CBG26694"/>
    <property type="match status" value="1"/>
</dbReference>